<dbReference type="RefSeq" id="YP_007006164.1">
    <property type="nucleotide sequence ID" value="NC_019516.2"/>
</dbReference>
<name>H6WG26_9CAUD</name>
<accession>H6WG26</accession>
<evidence type="ECO:0008006" key="3">
    <source>
        <dbReference type="Google" id="ProtNLM"/>
    </source>
</evidence>
<dbReference type="GeneID" id="14013957"/>
<dbReference type="KEGG" id="vg:14013957"/>
<sequence>MKRQIILGLALLGIATPASADITHKMQTSIQLTVDGAGSVANRIGSTYSASGNNITLDTAGGLGSLTAGSAVGYSAADYSVTNAGDAFSFTESFVEGDATPSATTVTSGVVGSLPMLGSTTTTSGGVAGSLAGTIGSDGVMTVTAGGAGTTAIGQFITELSID</sequence>
<dbReference type="EMBL" id="JQ245707">
    <property type="protein sequence ID" value="AEZ65749.1"/>
    <property type="molecule type" value="Genomic_DNA"/>
</dbReference>
<organism evidence="1 2">
    <name type="scientific">Cyanophage S-TIM5</name>
    <dbReference type="NCBI Taxonomy" id="1137745"/>
    <lineage>
        <taxon>Viruses</taxon>
        <taxon>Duplodnaviria</taxon>
        <taxon>Heunggongvirae</taxon>
        <taxon>Uroviricota</taxon>
        <taxon>Caudoviricetes</taxon>
        <taxon>Aurunvirus</taxon>
        <taxon>Aurunvirus STIM5</taxon>
    </lineage>
</organism>
<keyword evidence="2" id="KW-1185">Reference proteome</keyword>
<dbReference type="Pfam" id="PF19847">
    <property type="entry name" value="DUF6322"/>
    <property type="match status" value="1"/>
</dbReference>
<dbReference type="InterPro" id="IPR046285">
    <property type="entry name" value="DUF6322"/>
</dbReference>
<protein>
    <recommendedName>
        <fullName evidence="3">OMP1 protein</fullName>
    </recommendedName>
</protein>
<evidence type="ECO:0000313" key="2">
    <source>
        <dbReference type="Proteomes" id="UP000007178"/>
    </source>
</evidence>
<evidence type="ECO:0000313" key="1">
    <source>
        <dbReference type="EMBL" id="AEZ65749.1"/>
    </source>
</evidence>
<dbReference type="Proteomes" id="UP000007178">
    <property type="component" value="Segment"/>
</dbReference>
<dbReference type="OrthoDB" id="16899at10239"/>
<proteinExistence type="predicted"/>
<reference evidence="1 2" key="1">
    <citation type="journal article" date="2012" name="Proc. Natl. Acad. Sci. U.S.A.">
        <title>A novel lineage of myoviruses infecting cyanobacteria is widespread in the oceans.</title>
        <authorList>
            <person name="Sabehi G."/>
            <person name="Shaulov L."/>
            <person name="Silver D.H."/>
            <person name="Yanai I."/>
            <person name="Harel A."/>
            <person name="Lindell D."/>
        </authorList>
    </citation>
    <scope>NUCLEOTIDE SEQUENCE [LARGE SCALE GENOMIC DNA]</scope>
</reference>